<evidence type="ECO:0000313" key="3">
    <source>
        <dbReference type="Proteomes" id="UP000007962"/>
    </source>
</evidence>
<name>C5BYP9_BEUC1</name>
<dbReference type="GO" id="GO:0008233">
    <property type="term" value="F:peptidase activity"/>
    <property type="evidence" value="ECO:0007669"/>
    <property type="project" value="InterPro"/>
</dbReference>
<feature type="transmembrane region" description="Helical" evidence="1">
    <location>
        <begin position="23"/>
        <end position="41"/>
    </location>
</feature>
<dbReference type="Pfam" id="PF13367">
    <property type="entry name" value="PrsW-protease"/>
    <property type="match status" value="1"/>
</dbReference>
<feature type="transmembrane region" description="Helical" evidence="1">
    <location>
        <begin position="84"/>
        <end position="104"/>
    </location>
</feature>
<dbReference type="KEGG" id="bcv:Bcav_0746"/>
<dbReference type="OrthoDB" id="9785431at2"/>
<dbReference type="PANTHER" id="PTHR36844">
    <property type="entry name" value="PROTEASE PRSW"/>
    <property type="match status" value="1"/>
</dbReference>
<dbReference type="InterPro" id="IPR026898">
    <property type="entry name" value="PrsW"/>
</dbReference>
<feature type="transmembrane region" description="Helical" evidence="1">
    <location>
        <begin position="196"/>
        <end position="219"/>
    </location>
</feature>
<feature type="transmembrane region" description="Helical" evidence="1">
    <location>
        <begin position="260"/>
        <end position="280"/>
    </location>
</feature>
<keyword evidence="1" id="KW-1133">Transmembrane helix</keyword>
<dbReference type="STRING" id="471853.Bcav_0746"/>
<sequence length="389" mass="41135">MSTTTFRPEPVRPTGRLRDVRQLMWWLFLVLLVVGVAGYLLMNISYALLAPQAFGIGVVFAILLAALLLWIISKLDVAGAPPTAAYVAVFAWGGLTATTLAVVANDNMIAVYDRIGLGSWAAALAAPTDEETAKLLGVVVVLYLVRRIRPRPIDGLILGAVCGVGFEVVENVLYAVQTAVADPNSDVTSALGTSVLRIVVGFGGHAIFAGCAGYGMAVALGKPGLTAGKRVGTAFGMWAVAWILHSLWDSPVTFGLEGWQSILVIPIKYGLMIVAFVLAYRAAARTEYEWLTTAFRGVPADVVSPSDVHDLTSRSARHAARARAREHGGPEAVHALKDVQHAQLALADLLRDVPASSPIVARQAAATVRLRAQAVASRAVPTASGLMLD</sequence>
<reference evidence="2 3" key="1">
    <citation type="journal article" date="2009" name="Stand. Genomic Sci.">
        <title>Complete genome sequence of Beutenbergia cavernae type strain (HKI 0122).</title>
        <authorList>
            <person name="Land M."/>
            <person name="Pukall R."/>
            <person name="Abt B."/>
            <person name="Goker M."/>
            <person name="Rohde M."/>
            <person name="Glavina Del Rio T."/>
            <person name="Tice H."/>
            <person name="Copeland A."/>
            <person name="Cheng J.F."/>
            <person name="Lucas S."/>
            <person name="Chen F."/>
            <person name="Nolan M."/>
            <person name="Bruce D."/>
            <person name="Goodwin L."/>
            <person name="Pitluck S."/>
            <person name="Ivanova N."/>
            <person name="Mavromatis K."/>
            <person name="Ovchinnikova G."/>
            <person name="Pati A."/>
            <person name="Chen A."/>
            <person name="Palaniappan K."/>
            <person name="Hauser L."/>
            <person name="Chang Y.J."/>
            <person name="Jefferies C.C."/>
            <person name="Saunders E."/>
            <person name="Brettin T."/>
            <person name="Detter J.C."/>
            <person name="Han C."/>
            <person name="Chain P."/>
            <person name="Bristow J."/>
            <person name="Eisen J.A."/>
            <person name="Markowitz V."/>
            <person name="Hugenholtz P."/>
            <person name="Kyrpides N.C."/>
            <person name="Klenk H.P."/>
            <person name="Lapidus A."/>
        </authorList>
    </citation>
    <scope>NUCLEOTIDE SEQUENCE [LARGE SCALE GENOMIC DNA]</scope>
    <source>
        <strain evidence="3">ATCC BAA-8 / DSM 12333 / NBRC 16432</strain>
    </source>
</reference>
<keyword evidence="1" id="KW-0812">Transmembrane</keyword>
<feature type="transmembrane region" description="Helical" evidence="1">
    <location>
        <begin position="231"/>
        <end position="248"/>
    </location>
</feature>
<feature type="transmembrane region" description="Helical" evidence="1">
    <location>
        <begin position="156"/>
        <end position="176"/>
    </location>
</feature>
<evidence type="ECO:0000256" key="1">
    <source>
        <dbReference type="SAM" id="Phobius"/>
    </source>
</evidence>
<dbReference type="Proteomes" id="UP000007962">
    <property type="component" value="Chromosome"/>
</dbReference>
<dbReference type="PANTHER" id="PTHR36844:SF1">
    <property type="entry name" value="PROTEASE PRSW"/>
    <property type="match status" value="1"/>
</dbReference>
<proteinExistence type="predicted"/>
<keyword evidence="3" id="KW-1185">Reference proteome</keyword>
<feature type="transmembrane region" description="Helical" evidence="1">
    <location>
        <begin position="53"/>
        <end position="72"/>
    </location>
</feature>
<dbReference type="eggNOG" id="COG2339">
    <property type="taxonomic scope" value="Bacteria"/>
</dbReference>
<protein>
    <submittedName>
        <fullName evidence="2">Membrane protein</fullName>
    </submittedName>
</protein>
<evidence type="ECO:0000313" key="2">
    <source>
        <dbReference type="EMBL" id="ACQ79007.1"/>
    </source>
</evidence>
<gene>
    <name evidence="2" type="ordered locus">Bcav_0746</name>
</gene>
<dbReference type="EMBL" id="CP001618">
    <property type="protein sequence ID" value="ACQ79007.1"/>
    <property type="molecule type" value="Genomic_DNA"/>
</dbReference>
<dbReference type="AlphaFoldDB" id="C5BYP9"/>
<dbReference type="RefSeq" id="WP_012725787.1">
    <property type="nucleotide sequence ID" value="NC_012669.1"/>
</dbReference>
<accession>C5BYP9</accession>
<dbReference type="HOGENOM" id="CLU_056942_0_0_11"/>
<organism evidence="2 3">
    <name type="scientific">Beutenbergia cavernae (strain ATCC BAA-8 / DSM 12333 / CCUG 43141 / JCM 11478 / NBRC 16432 / NCIMB 13614 / HKI 0122)</name>
    <dbReference type="NCBI Taxonomy" id="471853"/>
    <lineage>
        <taxon>Bacteria</taxon>
        <taxon>Bacillati</taxon>
        <taxon>Actinomycetota</taxon>
        <taxon>Actinomycetes</taxon>
        <taxon>Micrococcales</taxon>
        <taxon>Beutenbergiaceae</taxon>
        <taxon>Beutenbergia</taxon>
    </lineage>
</organism>
<keyword evidence="1" id="KW-0472">Membrane</keyword>